<dbReference type="InterPro" id="IPR003691">
    <property type="entry name" value="FluC"/>
</dbReference>
<dbReference type="GO" id="GO:0140114">
    <property type="term" value="P:cellular detoxification of fluoride"/>
    <property type="evidence" value="ECO:0007669"/>
    <property type="project" value="UniProtKB-UniRule"/>
</dbReference>
<dbReference type="PANTHER" id="PTHR28259">
    <property type="entry name" value="FLUORIDE EXPORT PROTEIN 1-RELATED"/>
    <property type="match status" value="1"/>
</dbReference>
<evidence type="ECO:0000256" key="11">
    <source>
        <dbReference type="ARBA" id="ARBA00035120"/>
    </source>
</evidence>
<feature type="binding site" evidence="14">
    <location>
        <position position="78"/>
    </location>
    <ligand>
        <name>Na(+)</name>
        <dbReference type="ChEBI" id="CHEBI:29101"/>
        <note>structural</note>
    </ligand>
</feature>
<comment type="similarity">
    <text evidence="11 14">Belongs to the fluoride channel Fluc/FEX (TC 1.A.43) family.</text>
</comment>
<evidence type="ECO:0000256" key="5">
    <source>
        <dbReference type="ARBA" id="ARBA00022723"/>
    </source>
</evidence>
<keyword evidence="3 14" id="KW-1003">Cell membrane</keyword>
<evidence type="ECO:0000256" key="9">
    <source>
        <dbReference type="ARBA" id="ARBA00023136"/>
    </source>
</evidence>
<evidence type="ECO:0000256" key="1">
    <source>
        <dbReference type="ARBA" id="ARBA00004651"/>
    </source>
</evidence>
<dbReference type="NCBIfam" id="TIGR00494">
    <property type="entry name" value="crcB"/>
    <property type="match status" value="1"/>
</dbReference>
<keyword evidence="4 14" id="KW-0812">Transmembrane</keyword>
<dbReference type="GO" id="GO:0046872">
    <property type="term" value="F:metal ion binding"/>
    <property type="evidence" value="ECO:0007669"/>
    <property type="project" value="UniProtKB-KW"/>
</dbReference>
<comment type="function">
    <text evidence="13 14">Fluoride-specific ion channel. Important for reducing fluoride concentration in the cell, thus reducing its toxicity.</text>
</comment>
<evidence type="ECO:0000256" key="14">
    <source>
        <dbReference type="HAMAP-Rule" id="MF_00454"/>
    </source>
</evidence>
<feature type="transmembrane region" description="Helical" evidence="14">
    <location>
        <begin position="37"/>
        <end position="56"/>
    </location>
</feature>
<gene>
    <name evidence="14 15" type="primary">crcB</name>
    <name evidence="14" type="synonym">fluC</name>
    <name evidence="15" type="ORF">CR205_10610</name>
</gene>
<evidence type="ECO:0000313" key="15">
    <source>
        <dbReference type="EMBL" id="PYZ99237.1"/>
    </source>
</evidence>
<feature type="transmembrane region" description="Helical" evidence="14">
    <location>
        <begin position="68"/>
        <end position="91"/>
    </location>
</feature>
<keyword evidence="10 14" id="KW-0407">Ion channel</keyword>
<name>A0A2W0HDD1_9BACI</name>
<evidence type="ECO:0000256" key="7">
    <source>
        <dbReference type="ARBA" id="ARBA00023053"/>
    </source>
</evidence>
<dbReference type="AlphaFoldDB" id="A0A2W0HDD1"/>
<reference evidence="15 16" key="1">
    <citation type="submission" date="2017-10" db="EMBL/GenBank/DDBJ databases">
        <title>Bacillus sp. nov., a halophilic bacterium isolated from a Yangshapao Lake.</title>
        <authorList>
            <person name="Wang H."/>
        </authorList>
    </citation>
    <scope>NUCLEOTIDE SEQUENCE [LARGE SCALE GENOMIC DNA]</scope>
    <source>
        <strain evidence="15 16">YSP-3</strain>
    </source>
</reference>
<comment type="caution">
    <text evidence="15">The sequence shown here is derived from an EMBL/GenBank/DDBJ whole genome shotgun (WGS) entry which is preliminary data.</text>
</comment>
<proteinExistence type="inferred from homology"/>
<evidence type="ECO:0000256" key="13">
    <source>
        <dbReference type="ARBA" id="ARBA00049940"/>
    </source>
</evidence>
<dbReference type="GO" id="GO:0005886">
    <property type="term" value="C:plasma membrane"/>
    <property type="evidence" value="ECO:0007669"/>
    <property type="project" value="UniProtKB-SubCell"/>
</dbReference>
<dbReference type="EMBL" id="PDOF01000001">
    <property type="protein sequence ID" value="PYZ99237.1"/>
    <property type="molecule type" value="Genomic_DNA"/>
</dbReference>
<evidence type="ECO:0000256" key="4">
    <source>
        <dbReference type="ARBA" id="ARBA00022692"/>
    </source>
</evidence>
<feature type="binding site" evidence="14">
    <location>
        <position position="81"/>
    </location>
    <ligand>
        <name>Na(+)</name>
        <dbReference type="ChEBI" id="CHEBI:29101"/>
        <note>structural</note>
    </ligand>
</feature>
<keyword evidence="2 14" id="KW-0813">Transport</keyword>
<comment type="activity regulation">
    <text evidence="14">Na(+) is not transported, but it plays an essential structural role and its presence is essential for fluoride channel function.</text>
</comment>
<keyword evidence="8 14" id="KW-0406">Ion transport</keyword>
<sequence>MELLIVAFGGGAGAISRFLLGAKIQHHWPSPPIPVAMLIVNILGSIGLGVFFGAMFEGIPIFEYHNPWFLLLGIGYFGAFTTFSTFSVEAITLLEQKKYPKAVYYIVLSIGGSLAGFVFGIYWFI</sequence>
<dbReference type="Proteomes" id="UP000248066">
    <property type="component" value="Unassembled WGS sequence"/>
</dbReference>
<evidence type="ECO:0000256" key="3">
    <source>
        <dbReference type="ARBA" id="ARBA00022475"/>
    </source>
</evidence>
<protein>
    <recommendedName>
        <fullName evidence="14">Fluoride-specific ion channel FluC</fullName>
    </recommendedName>
</protein>
<organism evidence="15 16">
    <name type="scientific">Alteribacter lacisalsi</name>
    <dbReference type="NCBI Taxonomy" id="2045244"/>
    <lineage>
        <taxon>Bacteria</taxon>
        <taxon>Bacillati</taxon>
        <taxon>Bacillota</taxon>
        <taxon>Bacilli</taxon>
        <taxon>Bacillales</taxon>
        <taxon>Bacillaceae</taxon>
        <taxon>Alteribacter</taxon>
    </lineage>
</organism>
<keyword evidence="16" id="KW-1185">Reference proteome</keyword>
<dbReference type="Pfam" id="PF02537">
    <property type="entry name" value="CRCB"/>
    <property type="match status" value="1"/>
</dbReference>
<comment type="subcellular location">
    <subcellularLocation>
        <location evidence="1 14">Cell membrane</location>
        <topology evidence="1 14">Multi-pass membrane protein</topology>
    </subcellularLocation>
</comment>
<accession>A0A2W0HDD1</accession>
<evidence type="ECO:0000256" key="6">
    <source>
        <dbReference type="ARBA" id="ARBA00022989"/>
    </source>
</evidence>
<dbReference type="PANTHER" id="PTHR28259:SF16">
    <property type="entry name" value="FLUORIDE-SPECIFIC ION CHANNEL FLUC 2"/>
    <property type="match status" value="1"/>
</dbReference>
<dbReference type="HAMAP" id="MF_00454">
    <property type="entry name" value="FluC"/>
    <property type="match status" value="1"/>
</dbReference>
<keyword evidence="7 14" id="KW-0915">Sodium</keyword>
<evidence type="ECO:0000313" key="16">
    <source>
        <dbReference type="Proteomes" id="UP000248066"/>
    </source>
</evidence>
<dbReference type="GO" id="GO:0062054">
    <property type="term" value="F:fluoride channel activity"/>
    <property type="evidence" value="ECO:0007669"/>
    <property type="project" value="UniProtKB-UniRule"/>
</dbReference>
<evidence type="ECO:0000256" key="10">
    <source>
        <dbReference type="ARBA" id="ARBA00023303"/>
    </source>
</evidence>
<keyword evidence="5 14" id="KW-0479">Metal-binding</keyword>
<keyword evidence="9 14" id="KW-0472">Membrane</keyword>
<comment type="catalytic activity">
    <reaction evidence="12">
        <text>fluoride(in) = fluoride(out)</text>
        <dbReference type="Rhea" id="RHEA:76159"/>
        <dbReference type="ChEBI" id="CHEBI:17051"/>
    </reaction>
    <physiologicalReaction direction="left-to-right" evidence="12">
        <dbReference type="Rhea" id="RHEA:76160"/>
    </physiologicalReaction>
</comment>
<dbReference type="OrthoDB" id="9815830at2"/>
<keyword evidence="6 14" id="KW-1133">Transmembrane helix</keyword>
<feature type="transmembrane region" description="Helical" evidence="14">
    <location>
        <begin position="103"/>
        <end position="124"/>
    </location>
</feature>
<evidence type="ECO:0000256" key="8">
    <source>
        <dbReference type="ARBA" id="ARBA00023065"/>
    </source>
</evidence>
<evidence type="ECO:0000256" key="2">
    <source>
        <dbReference type="ARBA" id="ARBA00022448"/>
    </source>
</evidence>
<evidence type="ECO:0000256" key="12">
    <source>
        <dbReference type="ARBA" id="ARBA00035585"/>
    </source>
</evidence>